<dbReference type="PATRIC" id="fig|1682.24.peg.1308"/>
<dbReference type="Pfam" id="PF01370">
    <property type="entry name" value="Epimerase"/>
    <property type="match status" value="1"/>
</dbReference>
<reference evidence="3 4" key="1">
    <citation type="submission" date="2014-12" db="EMBL/GenBank/DDBJ databases">
        <title>Complete genome sequence of Bifidobacterium longum subsp. infantis BT1.</title>
        <authorList>
            <person name="Kim J.F."/>
            <person name="Kwak M.-J."/>
        </authorList>
    </citation>
    <scope>NUCLEOTIDE SEQUENCE [LARGE SCALE GENOMIC DNA]</scope>
    <source>
        <strain evidence="3 4">BT1</strain>
    </source>
</reference>
<evidence type="ECO:0000256" key="1">
    <source>
        <dbReference type="SAM" id="MobiDB-lite"/>
    </source>
</evidence>
<feature type="compositionally biased region" description="Low complexity" evidence="1">
    <location>
        <begin position="708"/>
        <end position="718"/>
    </location>
</feature>
<dbReference type="Gene3D" id="3.40.50.720">
    <property type="entry name" value="NAD(P)-binding Rossmann-like Domain"/>
    <property type="match status" value="1"/>
</dbReference>
<evidence type="ECO:0000256" key="2">
    <source>
        <dbReference type="SAM" id="Phobius"/>
    </source>
</evidence>
<sequence length="741" mass="83325">MVMGWQHEVLLVGDTDFITQQWIQHAFPRDRVVIAEREGTVGGNDRLRIVNMSGANTLAETLTAYEFDRIVFFSENLTPRSDRDGDLGALRRLLHAIRNRQTQMLMVSGPESEFIYPENADVHDTSKSLMSRASEELCLYYAHTYHLEAKIIRCPYLYAPERNGATAYFGRLFEQASAGSISFREREQQQTCFLCADDLAELIYRMFDDWTAESEVFHVPNVFNFTYGDLADVISAAFPGLSVTFGEGRPQSYPADDHALRLRYGWSPRYSLKQDLPPVLQRWKEARAQEQSGKHPIWDFLRNHSKPWIAFEICVTFILEELLRTAVQGDSQLGTVDLRLFFVVIVGTMYGMNAGVFAAALACAGMALSYASNGASFAPLFYDTSNWLAFVVYFVAGAVCGYVQLRNRENLRFMRDENSLLRERLAFLRDLYHDVLDDRRMLRGQIIGRRDSFGKMYAMTRELDEVLPRKLYHAAIRIMQDTLGGDSFGIYRIDNGGRFAHLVAASPQAESLFSKSVLLENYANIVTALDHGGLWVNRNLEQNLPMYAAGVRADGKLSVVIVLAKAQPDQMNLYFQNLFTIMCGLVQSAMVRAFDYENVARQTMLVPGTEFLNTQSFLPKVLAANELKYAHMSNHLLLRVEGAWQDDGSRLRGALRQTDEAGVLQDGNVYVLMNQVSEHELPIINGRLTQAGLHAKLVSVHEEDSLLAEASEQVAAESQADETPRSDAAPNDSASHEGGAA</sequence>
<evidence type="ECO:0000313" key="3">
    <source>
        <dbReference type="EMBL" id="ALE09366.1"/>
    </source>
</evidence>
<gene>
    <name evidence="3" type="ORF">RY67_1346</name>
</gene>
<proteinExistence type="predicted"/>
<keyword evidence="2" id="KW-0472">Membrane</keyword>
<evidence type="ECO:0000313" key="4">
    <source>
        <dbReference type="Proteomes" id="UP000067206"/>
    </source>
</evidence>
<keyword evidence="2" id="KW-0812">Transmembrane</keyword>
<dbReference type="RefSeq" id="WP_060620707.1">
    <property type="nucleotide sequence ID" value="NZ_CP010411.1"/>
</dbReference>
<dbReference type="EMBL" id="CP010411">
    <property type="protein sequence ID" value="ALE09366.1"/>
    <property type="molecule type" value="Genomic_DNA"/>
</dbReference>
<feature type="transmembrane region" description="Helical" evidence="2">
    <location>
        <begin position="340"/>
        <end position="367"/>
    </location>
</feature>
<dbReference type="InterPro" id="IPR036291">
    <property type="entry name" value="NAD(P)-bd_dom_sf"/>
</dbReference>
<feature type="transmembrane region" description="Helical" evidence="2">
    <location>
        <begin position="387"/>
        <end position="405"/>
    </location>
</feature>
<dbReference type="SUPFAM" id="SSF51735">
    <property type="entry name" value="NAD(P)-binding Rossmann-fold domains"/>
    <property type="match status" value="1"/>
</dbReference>
<accession>A0A0M5L1X8</accession>
<organism evidence="3 4">
    <name type="scientific">Bifidobacterium longum subsp. infantis</name>
    <dbReference type="NCBI Taxonomy" id="1682"/>
    <lineage>
        <taxon>Bacteria</taxon>
        <taxon>Bacillati</taxon>
        <taxon>Actinomycetota</taxon>
        <taxon>Actinomycetes</taxon>
        <taxon>Bifidobacteriales</taxon>
        <taxon>Bifidobacteriaceae</taxon>
        <taxon>Bifidobacterium</taxon>
    </lineage>
</organism>
<name>A0A0M5L1X8_BIFLI</name>
<dbReference type="InterPro" id="IPR001509">
    <property type="entry name" value="Epimerase_deHydtase"/>
</dbReference>
<dbReference type="AlphaFoldDB" id="A0A0M5L1X8"/>
<keyword evidence="2" id="KW-1133">Transmembrane helix</keyword>
<feature type="region of interest" description="Disordered" evidence="1">
    <location>
        <begin position="708"/>
        <end position="741"/>
    </location>
</feature>
<protein>
    <submittedName>
        <fullName evidence="3">Nucleoside-diphosphate-sugar epimerase and GAF domain protein</fullName>
    </submittedName>
</protein>
<dbReference type="Proteomes" id="UP000067206">
    <property type="component" value="Chromosome"/>
</dbReference>